<comment type="caution">
    <text evidence="3">The sequence shown here is derived from an EMBL/GenBank/DDBJ whole genome shotgun (WGS) entry which is preliminary data.</text>
</comment>
<feature type="signal peptide" evidence="2">
    <location>
        <begin position="1"/>
        <end position="22"/>
    </location>
</feature>
<evidence type="ECO:0000256" key="1">
    <source>
        <dbReference type="SAM" id="Phobius"/>
    </source>
</evidence>
<keyword evidence="1" id="KW-0472">Membrane</keyword>
<organism evidence="3 4">
    <name type="scientific">bacterium (Candidatus Blackallbacteria) CG17_big_fil_post_rev_8_21_14_2_50_48_46</name>
    <dbReference type="NCBI Taxonomy" id="2014261"/>
    <lineage>
        <taxon>Bacteria</taxon>
        <taxon>Candidatus Blackallbacteria</taxon>
    </lineage>
</organism>
<sequence length="184" mass="20545">MRKFQWKSLSLSLILVASQVFAVQAAPASEIFASTQTFGLSSLDKQELAQFDKRRQETLVEMKKDPAKAFLLSALYPGLGQLYVGNDNPRSFWIMGGGTLILAGGLMGFALLSNRPEEASSLGNTMITLSMLGYHLWNVRDAYMVATEYNYGLENKYRISEFLEPFSLSYSLDKTPVLSYQLSL</sequence>
<keyword evidence="1" id="KW-1133">Transmembrane helix</keyword>
<name>A0A2M7G6R1_9BACT</name>
<evidence type="ECO:0000313" key="3">
    <source>
        <dbReference type="EMBL" id="PIW17733.1"/>
    </source>
</evidence>
<dbReference type="AlphaFoldDB" id="A0A2M7G6R1"/>
<evidence type="ECO:0008006" key="5">
    <source>
        <dbReference type="Google" id="ProtNLM"/>
    </source>
</evidence>
<accession>A0A2M7G6R1</accession>
<feature type="chain" id="PRO_5014714622" description="DUF5683 domain-containing protein" evidence="2">
    <location>
        <begin position="23"/>
        <end position="184"/>
    </location>
</feature>
<keyword evidence="1" id="KW-0812">Transmembrane</keyword>
<dbReference type="EMBL" id="PFFQ01000021">
    <property type="protein sequence ID" value="PIW17733.1"/>
    <property type="molecule type" value="Genomic_DNA"/>
</dbReference>
<dbReference type="Proteomes" id="UP000231019">
    <property type="component" value="Unassembled WGS sequence"/>
</dbReference>
<feature type="transmembrane region" description="Helical" evidence="1">
    <location>
        <begin position="92"/>
        <end position="112"/>
    </location>
</feature>
<evidence type="ECO:0000313" key="4">
    <source>
        <dbReference type="Proteomes" id="UP000231019"/>
    </source>
</evidence>
<protein>
    <recommendedName>
        <fullName evidence="5">DUF5683 domain-containing protein</fullName>
    </recommendedName>
</protein>
<keyword evidence="2" id="KW-0732">Signal</keyword>
<reference evidence="3 4" key="1">
    <citation type="submission" date="2017-09" db="EMBL/GenBank/DDBJ databases">
        <title>Depth-based differentiation of microbial function through sediment-hosted aquifers and enrichment of novel symbionts in the deep terrestrial subsurface.</title>
        <authorList>
            <person name="Probst A.J."/>
            <person name="Ladd B."/>
            <person name="Jarett J.K."/>
            <person name="Geller-Mcgrath D.E."/>
            <person name="Sieber C.M."/>
            <person name="Emerson J.B."/>
            <person name="Anantharaman K."/>
            <person name="Thomas B.C."/>
            <person name="Malmstrom R."/>
            <person name="Stieglmeier M."/>
            <person name="Klingl A."/>
            <person name="Woyke T."/>
            <person name="Ryan C.M."/>
            <person name="Banfield J.F."/>
        </authorList>
    </citation>
    <scope>NUCLEOTIDE SEQUENCE [LARGE SCALE GENOMIC DNA]</scope>
    <source>
        <strain evidence="3">CG17_big_fil_post_rev_8_21_14_2_50_48_46</strain>
    </source>
</reference>
<evidence type="ECO:0000256" key="2">
    <source>
        <dbReference type="SAM" id="SignalP"/>
    </source>
</evidence>
<proteinExistence type="predicted"/>
<gene>
    <name evidence="3" type="ORF">COW36_07750</name>
</gene>